<feature type="compositionally biased region" description="Basic and acidic residues" evidence="5">
    <location>
        <begin position="258"/>
        <end position="268"/>
    </location>
</feature>
<dbReference type="SMART" id="SM00487">
    <property type="entry name" value="DEXDc"/>
    <property type="match status" value="1"/>
</dbReference>
<dbReference type="CDD" id="cd18787">
    <property type="entry name" value="SF2_C_DEAD"/>
    <property type="match status" value="1"/>
</dbReference>
<dbReference type="InterPro" id="IPR050079">
    <property type="entry name" value="DEAD_box_RNA_helicase"/>
</dbReference>
<evidence type="ECO:0000256" key="1">
    <source>
        <dbReference type="ARBA" id="ARBA00022741"/>
    </source>
</evidence>
<feature type="compositionally biased region" description="Acidic residues" evidence="5">
    <location>
        <begin position="114"/>
        <end position="126"/>
    </location>
</feature>
<organism evidence="8 9">
    <name type="scientific">Cavenderia fasciculata</name>
    <name type="common">Slime mold</name>
    <name type="synonym">Dictyostelium fasciculatum</name>
    <dbReference type="NCBI Taxonomy" id="261658"/>
    <lineage>
        <taxon>Eukaryota</taxon>
        <taxon>Amoebozoa</taxon>
        <taxon>Evosea</taxon>
        <taxon>Eumycetozoa</taxon>
        <taxon>Dictyostelia</taxon>
        <taxon>Acytosteliales</taxon>
        <taxon>Cavenderiaceae</taxon>
        <taxon>Cavenderia</taxon>
    </lineage>
</organism>
<dbReference type="AlphaFoldDB" id="F4Q1V5"/>
<dbReference type="RefSeq" id="XP_004356867.1">
    <property type="nucleotide sequence ID" value="XM_004356814.1"/>
</dbReference>
<gene>
    <name evidence="8" type="ORF">DFA_06641</name>
</gene>
<dbReference type="Pfam" id="PF00271">
    <property type="entry name" value="Helicase_C"/>
    <property type="match status" value="1"/>
</dbReference>
<feature type="compositionally biased region" description="Acidic residues" evidence="5">
    <location>
        <begin position="654"/>
        <end position="675"/>
    </location>
</feature>
<proteinExistence type="predicted"/>
<dbReference type="PROSITE" id="PS51192">
    <property type="entry name" value="HELICASE_ATP_BIND_1"/>
    <property type="match status" value="1"/>
</dbReference>
<dbReference type="SMART" id="SM00490">
    <property type="entry name" value="HELICc"/>
    <property type="match status" value="1"/>
</dbReference>
<sequence length="819" mass="93887">MSTQTRCLSLIVRSSFNYPHSSLIIATSSSTCRNVLKPNTIYNSSNSSNNNNNNNNTFQPRLNKQLISTTSTFLSSLSSSSSSSTFSSLSASIRQYSSRTTLSKKLDFSKNNDKDEDEDTDADDELVNANQQQQQQQPRDITNQNQFFHWNRITKKKHLDERIWKSIKQQLWYNPTEIQSEIIPIMLDNRNVLASSQTGSGKTASYLIPILQIISNIKKKIDQDILNPPKEEEEQDESLNQKEDVQEEEEEEEEEEKEKEKEKEKKWSHQDKYGVKPRLIGIPDIGINNYGTLEKGKDPLALILVPSKDLAVQVTRDMDQLNRFMALKVVSIIGGVGEHTQRESLGRGCDVLIATPGRLLVLLESGAVSLSKVHITVVDEFDKLFNMGFFPDTKQIFKDYLPRIANRSRPMGMQTSLISATIVHEKYDDLITRFAPNHIMVNLNQELKAPDQVRQHFYQVSYRKKRALLMYFFRRSPASKTSLRGRKVLVFARTQQRVENLKQSFMEKKIGVVAIHADMSMAARNNALISFKEDDDLKVLVCTDVMTRGIHIDCLDAVVNFDVPHVSEDYLHRIGRAGRLGRQGFSLTFVSRESLVFEVGKRTVGLNEGHLLTNIERLMGKQVLISKVPGPWTEDDIQGSTDGSDITIRVSEEDGREEDFDEYDYQAREEEEEEETRPKRKQESEKPRSIVDREYKKSGVKEKKAVTDMLLKQKVLESFRGPPTRDGLPRVRFNPNAKLKNRRMSKVIVDRKGEIHDLPPITDFESGRYESVVQEFDRKRASKRGVGLKEKNIKVFTPSKIMTKRQENKLKDLETKKDK</sequence>
<dbReference type="InterPro" id="IPR001650">
    <property type="entry name" value="Helicase_C-like"/>
</dbReference>
<keyword evidence="2" id="KW-0378">Hydrolase</keyword>
<evidence type="ECO:0000256" key="3">
    <source>
        <dbReference type="ARBA" id="ARBA00022806"/>
    </source>
</evidence>
<accession>F4Q1V5</accession>
<name>F4Q1V5_CACFS</name>
<dbReference type="OrthoDB" id="10256233at2759"/>
<feature type="domain" description="Helicase ATP-binding" evidence="6">
    <location>
        <begin position="183"/>
        <end position="440"/>
    </location>
</feature>
<dbReference type="GO" id="GO:0005829">
    <property type="term" value="C:cytosol"/>
    <property type="evidence" value="ECO:0007669"/>
    <property type="project" value="TreeGrafter"/>
</dbReference>
<dbReference type="PANTHER" id="PTHR47959:SF13">
    <property type="entry name" value="ATP-DEPENDENT RNA HELICASE RHLE"/>
    <property type="match status" value="1"/>
</dbReference>
<dbReference type="GO" id="GO:0016787">
    <property type="term" value="F:hydrolase activity"/>
    <property type="evidence" value="ECO:0007669"/>
    <property type="project" value="UniProtKB-KW"/>
</dbReference>
<dbReference type="PROSITE" id="PS51194">
    <property type="entry name" value="HELICASE_CTER"/>
    <property type="match status" value="1"/>
</dbReference>
<dbReference type="InterPro" id="IPR014001">
    <property type="entry name" value="Helicase_ATP-bd"/>
</dbReference>
<dbReference type="GO" id="GO:0003724">
    <property type="term" value="F:RNA helicase activity"/>
    <property type="evidence" value="ECO:0007669"/>
    <property type="project" value="TreeGrafter"/>
</dbReference>
<feature type="region of interest" description="Disordered" evidence="5">
    <location>
        <begin position="107"/>
        <end position="144"/>
    </location>
</feature>
<feature type="domain" description="Helicase C-terminal" evidence="7">
    <location>
        <begin position="452"/>
        <end position="637"/>
    </location>
</feature>
<dbReference type="SUPFAM" id="SSF52540">
    <property type="entry name" value="P-loop containing nucleoside triphosphate hydrolases"/>
    <property type="match status" value="2"/>
</dbReference>
<evidence type="ECO:0000256" key="5">
    <source>
        <dbReference type="SAM" id="MobiDB-lite"/>
    </source>
</evidence>
<feature type="compositionally biased region" description="Basic and acidic residues" evidence="5">
    <location>
        <begin position="681"/>
        <end position="697"/>
    </location>
</feature>
<keyword evidence="4" id="KW-0067">ATP-binding</keyword>
<keyword evidence="3" id="KW-0347">Helicase</keyword>
<dbReference type="GO" id="GO:0003676">
    <property type="term" value="F:nucleic acid binding"/>
    <property type="evidence" value="ECO:0007669"/>
    <property type="project" value="InterPro"/>
</dbReference>
<dbReference type="Proteomes" id="UP000007797">
    <property type="component" value="Unassembled WGS sequence"/>
</dbReference>
<evidence type="ECO:0000259" key="7">
    <source>
        <dbReference type="PROSITE" id="PS51194"/>
    </source>
</evidence>
<dbReference type="GO" id="GO:0005524">
    <property type="term" value="F:ATP binding"/>
    <property type="evidence" value="ECO:0007669"/>
    <property type="project" value="UniProtKB-KW"/>
</dbReference>
<dbReference type="PANTHER" id="PTHR47959">
    <property type="entry name" value="ATP-DEPENDENT RNA HELICASE RHLE-RELATED"/>
    <property type="match status" value="1"/>
</dbReference>
<evidence type="ECO:0000259" key="6">
    <source>
        <dbReference type="PROSITE" id="PS51192"/>
    </source>
</evidence>
<evidence type="ECO:0000313" key="8">
    <source>
        <dbReference type="EMBL" id="EGG17975.1"/>
    </source>
</evidence>
<feature type="compositionally biased region" description="Acidic residues" evidence="5">
    <location>
        <begin position="245"/>
        <end position="257"/>
    </location>
</feature>
<dbReference type="InterPro" id="IPR011545">
    <property type="entry name" value="DEAD/DEAH_box_helicase_dom"/>
</dbReference>
<dbReference type="EMBL" id="GL883020">
    <property type="protein sequence ID" value="EGG17975.1"/>
    <property type="molecule type" value="Genomic_DNA"/>
</dbReference>
<protein>
    <recommendedName>
        <fullName evidence="10">RNA helicase</fullName>
    </recommendedName>
</protein>
<feature type="region of interest" description="Disordered" evidence="5">
    <location>
        <begin position="631"/>
        <end position="697"/>
    </location>
</feature>
<keyword evidence="1" id="KW-0547">Nucleotide-binding</keyword>
<dbReference type="KEGG" id="dfa:DFA_06641"/>
<dbReference type="InterPro" id="IPR027417">
    <property type="entry name" value="P-loop_NTPase"/>
</dbReference>
<keyword evidence="9" id="KW-1185">Reference proteome</keyword>
<reference evidence="9" key="1">
    <citation type="journal article" date="2011" name="Genome Res.">
        <title>Phylogeny-wide analysis of social amoeba genomes highlights ancient origins for complex intercellular communication.</title>
        <authorList>
            <person name="Heidel A.J."/>
            <person name="Lawal H.M."/>
            <person name="Felder M."/>
            <person name="Schilde C."/>
            <person name="Helps N.R."/>
            <person name="Tunggal B."/>
            <person name="Rivero F."/>
            <person name="John U."/>
            <person name="Schleicher M."/>
            <person name="Eichinger L."/>
            <person name="Platzer M."/>
            <person name="Noegel A.A."/>
            <person name="Schaap P."/>
            <person name="Gloeckner G."/>
        </authorList>
    </citation>
    <scope>NUCLEOTIDE SEQUENCE [LARGE SCALE GENOMIC DNA]</scope>
    <source>
        <strain evidence="9">SH3</strain>
    </source>
</reference>
<dbReference type="GeneID" id="14870137"/>
<dbReference type="Gene3D" id="3.40.50.300">
    <property type="entry name" value="P-loop containing nucleotide triphosphate hydrolases"/>
    <property type="match status" value="2"/>
</dbReference>
<dbReference type="CDD" id="cd00268">
    <property type="entry name" value="DEADc"/>
    <property type="match status" value="1"/>
</dbReference>
<evidence type="ECO:0008006" key="10">
    <source>
        <dbReference type="Google" id="ProtNLM"/>
    </source>
</evidence>
<feature type="region of interest" description="Disordered" evidence="5">
    <location>
        <begin position="228"/>
        <end position="268"/>
    </location>
</feature>
<dbReference type="OMA" id="IHADMSL"/>
<evidence type="ECO:0000256" key="4">
    <source>
        <dbReference type="ARBA" id="ARBA00022840"/>
    </source>
</evidence>
<dbReference type="STRING" id="1054147.F4Q1V5"/>
<evidence type="ECO:0000256" key="2">
    <source>
        <dbReference type="ARBA" id="ARBA00022801"/>
    </source>
</evidence>
<dbReference type="Pfam" id="PF00270">
    <property type="entry name" value="DEAD"/>
    <property type="match status" value="1"/>
</dbReference>
<dbReference type="InterPro" id="IPR044742">
    <property type="entry name" value="DEAD/DEAH_RhlB"/>
</dbReference>
<evidence type="ECO:0000313" key="9">
    <source>
        <dbReference type="Proteomes" id="UP000007797"/>
    </source>
</evidence>